<gene>
    <name evidence="1" type="ORF">Hamer_G023222</name>
</gene>
<dbReference type="Proteomes" id="UP000747542">
    <property type="component" value="Unassembled WGS sequence"/>
</dbReference>
<name>A0A8J5MLF2_HOMAM</name>
<dbReference type="AlphaFoldDB" id="A0A8J5MLF2"/>
<accession>A0A8J5MLF2</accession>
<evidence type="ECO:0000313" key="2">
    <source>
        <dbReference type="Proteomes" id="UP000747542"/>
    </source>
</evidence>
<reference evidence="1" key="1">
    <citation type="journal article" date="2021" name="Sci. Adv.">
        <title>The American lobster genome reveals insights on longevity, neural, and immune adaptations.</title>
        <authorList>
            <person name="Polinski J.M."/>
            <person name="Zimin A.V."/>
            <person name="Clark K.F."/>
            <person name="Kohn A.B."/>
            <person name="Sadowski N."/>
            <person name="Timp W."/>
            <person name="Ptitsyn A."/>
            <person name="Khanna P."/>
            <person name="Romanova D.Y."/>
            <person name="Williams P."/>
            <person name="Greenwood S.J."/>
            <person name="Moroz L.L."/>
            <person name="Walt D.R."/>
            <person name="Bodnar A.G."/>
        </authorList>
    </citation>
    <scope>NUCLEOTIDE SEQUENCE</scope>
    <source>
        <strain evidence="1">GMGI-L3</strain>
    </source>
</reference>
<protein>
    <submittedName>
        <fullName evidence="1">Uncharacterized protein</fullName>
    </submittedName>
</protein>
<dbReference type="EMBL" id="JAHLQT010041254">
    <property type="protein sequence ID" value="KAG7155542.1"/>
    <property type="molecule type" value="Genomic_DNA"/>
</dbReference>
<comment type="caution">
    <text evidence="1">The sequence shown here is derived from an EMBL/GenBank/DDBJ whole genome shotgun (WGS) entry which is preliminary data.</text>
</comment>
<keyword evidence="2" id="KW-1185">Reference proteome</keyword>
<proteinExistence type="predicted"/>
<evidence type="ECO:0000313" key="1">
    <source>
        <dbReference type="EMBL" id="KAG7155542.1"/>
    </source>
</evidence>
<organism evidence="1 2">
    <name type="scientific">Homarus americanus</name>
    <name type="common">American lobster</name>
    <dbReference type="NCBI Taxonomy" id="6706"/>
    <lineage>
        <taxon>Eukaryota</taxon>
        <taxon>Metazoa</taxon>
        <taxon>Ecdysozoa</taxon>
        <taxon>Arthropoda</taxon>
        <taxon>Crustacea</taxon>
        <taxon>Multicrustacea</taxon>
        <taxon>Malacostraca</taxon>
        <taxon>Eumalacostraca</taxon>
        <taxon>Eucarida</taxon>
        <taxon>Decapoda</taxon>
        <taxon>Pleocyemata</taxon>
        <taxon>Astacidea</taxon>
        <taxon>Nephropoidea</taxon>
        <taxon>Nephropidae</taxon>
        <taxon>Homarus</taxon>
    </lineage>
</organism>
<sequence length="97" mass="11560">MAEEQCLLKRCRSSRFIKEGKHIMCDKMSNKKSKFLSKDHAVCRNMMRKVDCCPSWSMNPKYHHSKFKVKNNNNFIQHPHYFLFRLFCVHMVAACSS</sequence>